<organism evidence="2 3">
    <name type="scientific">Tropicimonas omnivorans</name>
    <dbReference type="NCBI Taxonomy" id="3075590"/>
    <lineage>
        <taxon>Bacteria</taxon>
        <taxon>Pseudomonadati</taxon>
        <taxon>Pseudomonadota</taxon>
        <taxon>Alphaproteobacteria</taxon>
        <taxon>Rhodobacterales</taxon>
        <taxon>Roseobacteraceae</taxon>
        <taxon>Tropicimonas</taxon>
    </lineage>
</organism>
<keyword evidence="1" id="KW-0732">Signal</keyword>
<gene>
    <name evidence="2" type="ORF">RM543_05500</name>
</gene>
<evidence type="ECO:0000313" key="2">
    <source>
        <dbReference type="EMBL" id="MDT0682130.1"/>
    </source>
</evidence>
<evidence type="ECO:0000313" key="3">
    <source>
        <dbReference type="Proteomes" id="UP001265259"/>
    </source>
</evidence>
<feature type="signal peptide" evidence="1">
    <location>
        <begin position="1"/>
        <end position="21"/>
    </location>
</feature>
<comment type="caution">
    <text evidence="2">The sequence shown here is derived from an EMBL/GenBank/DDBJ whole genome shotgun (WGS) entry which is preliminary data.</text>
</comment>
<dbReference type="EMBL" id="JAVRHL010000002">
    <property type="protein sequence ID" value="MDT0682130.1"/>
    <property type="molecule type" value="Genomic_DNA"/>
</dbReference>
<accession>A0ABU3DEJ0</accession>
<evidence type="ECO:0008006" key="4">
    <source>
        <dbReference type="Google" id="ProtNLM"/>
    </source>
</evidence>
<dbReference type="RefSeq" id="WP_255415161.1">
    <property type="nucleotide sequence ID" value="NZ_JAVRHL010000002.1"/>
</dbReference>
<dbReference type="Proteomes" id="UP001265259">
    <property type="component" value="Unassembled WGS sequence"/>
</dbReference>
<keyword evidence="3" id="KW-1185">Reference proteome</keyword>
<feature type="chain" id="PRO_5046785887" description="Lipoprotein" evidence="1">
    <location>
        <begin position="22"/>
        <end position="42"/>
    </location>
</feature>
<sequence length="42" mass="4550">MSTSIKVIFALGLVAFAAACAQEEEVVFVEEPIVAEPVYSKY</sequence>
<protein>
    <recommendedName>
        <fullName evidence="4">Lipoprotein</fullName>
    </recommendedName>
</protein>
<proteinExistence type="predicted"/>
<name>A0ABU3DEJ0_9RHOB</name>
<reference evidence="2 3" key="1">
    <citation type="submission" date="2023-09" db="EMBL/GenBank/DDBJ databases">
        <authorList>
            <person name="Rey-Velasco X."/>
        </authorList>
    </citation>
    <scope>NUCLEOTIDE SEQUENCE [LARGE SCALE GENOMIC DNA]</scope>
    <source>
        <strain evidence="2 3">F158</strain>
    </source>
</reference>
<dbReference type="PROSITE" id="PS51257">
    <property type="entry name" value="PROKAR_LIPOPROTEIN"/>
    <property type="match status" value="1"/>
</dbReference>
<evidence type="ECO:0000256" key="1">
    <source>
        <dbReference type="SAM" id="SignalP"/>
    </source>
</evidence>